<protein>
    <submittedName>
        <fullName evidence="3">G_PROTEIN_RECEP_F1_2 domain-containing protein</fullName>
    </submittedName>
</protein>
<name>A0A1I8FE23_9PLAT</name>
<feature type="transmembrane region" description="Helical" evidence="1">
    <location>
        <begin position="106"/>
        <end position="127"/>
    </location>
</feature>
<sequence>MLIKPEWSNCILYLYMYFSDEEKDTPIGAMSTAEPPSMRCNTPCACELRLPAGLSAPYQLTFRGENRLVNFSTSDSACTLGHEIPANTSWQDRTNQDVVKVLLSTYMAPPVIVITLVTNLLICIVLTRKH</sequence>
<keyword evidence="1" id="KW-0812">Transmembrane</keyword>
<keyword evidence="2" id="KW-1185">Reference proteome</keyword>
<reference evidence="3" key="1">
    <citation type="submission" date="2016-11" db="UniProtKB">
        <authorList>
            <consortium name="WormBaseParasite"/>
        </authorList>
    </citation>
    <scope>IDENTIFICATION</scope>
</reference>
<accession>A0A1I8FE23</accession>
<organism evidence="2 3">
    <name type="scientific">Macrostomum lignano</name>
    <dbReference type="NCBI Taxonomy" id="282301"/>
    <lineage>
        <taxon>Eukaryota</taxon>
        <taxon>Metazoa</taxon>
        <taxon>Spiralia</taxon>
        <taxon>Lophotrochozoa</taxon>
        <taxon>Platyhelminthes</taxon>
        <taxon>Rhabditophora</taxon>
        <taxon>Macrostomorpha</taxon>
        <taxon>Macrostomida</taxon>
        <taxon>Macrostomidae</taxon>
        <taxon>Macrostomum</taxon>
    </lineage>
</organism>
<evidence type="ECO:0000313" key="3">
    <source>
        <dbReference type="WBParaSite" id="maker-unitig_31052-snap-gene-0.1-mRNA-1"/>
    </source>
</evidence>
<dbReference type="WBParaSite" id="maker-unitig_31052-snap-gene-0.1-mRNA-1">
    <property type="protein sequence ID" value="maker-unitig_31052-snap-gene-0.1-mRNA-1"/>
    <property type="gene ID" value="maker-unitig_31052-snap-gene-0.1"/>
</dbReference>
<keyword evidence="1" id="KW-0472">Membrane</keyword>
<evidence type="ECO:0000313" key="2">
    <source>
        <dbReference type="Proteomes" id="UP000095280"/>
    </source>
</evidence>
<proteinExistence type="predicted"/>
<keyword evidence="1" id="KW-1133">Transmembrane helix</keyword>
<evidence type="ECO:0000256" key="1">
    <source>
        <dbReference type="SAM" id="Phobius"/>
    </source>
</evidence>
<dbReference type="Proteomes" id="UP000095280">
    <property type="component" value="Unplaced"/>
</dbReference>
<dbReference type="AlphaFoldDB" id="A0A1I8FE23"/>